<dbReference type="InterPro" id="IPR050708">
    <property type="entry name" value="T6SS_VgrG/RHS"/>
</dbReference>
<feature type="non-terminal residue" evidence="4">
    <location>
        <position position="1"/>
    </location>
</feature>
<dbReference type="EMBL" id="JAYJLD010000121">
    <property type="protein sequence ID" value="MEB3104123.1"/>
    <property type="molecule type" value="Genomic_DNA"/>
</dbReference>
<dbReference type="PANTHER" id="PTHR32305">
    <property type="match status" value="1"/>
</dbReference>
<dbReference type="PANTHER" id="PTHR32305:SF15">
    <property type="entry name" value="PROTEIN RHSA-RELATED"/>
    <property type="match status" value="1"/>
</dbReference>
<evidence type="ECO:0000256" key="2">
    <source>
        <dbReference type="SAM" id="MobiDB-lite"/>
    </source>
</evidence>
<reference evidence="4" key="1">
    <citation type="submission" date="2023-12" db="EMBL/GenBank/DDBJ databases">
        <title>Fervidustalea candida gen. nov., sp. nov., a novel member of the family Paenibacillaceae isolated from a geothermal area.</title>
        <authorList>
            <person name="Li W.-J."/>
            <person name="Jiao J.-Y."/>
            <person name="Chen Y."/>
        </authorList>
    </citation>
    <scope>NUCLEOTIDE SEQUENCE</scope>
    <source>
        <strain evidence="4">SYSU GA230002</strain>
    </source>
</reference>
<gene>
    <name evidence="4" type="ORF">VF724_21180</name>
</gene>
<accession>A0ABU5ZNQ1</accession>
<proteinExistence type="predicted"/>
<dbReference type="InterPro" id="IPR056823">
    <property type="entry name" value="TEN-like_YD-shell"/>
</dbReference>
<sequence>TRSNWIRLEDYAYTYDQDGNLLSDGRSKYEWNSQGKLAKVTFPDGFGEAYAYDSLGRRKSKTQFNHRGETQEVTNYHYKGDSWIVVKETDESGKETLSFGFNEGGKPLSVTYQGQTFWYVYNGHGDVVALTDKDGNLAARYEYDAWGLVARMYNRFGERVREGIGYIGDLGTGNGSPGSLQGPVDENGNIVPDYTP</sequence>
<evidence type="ECO:0000259" key="3">
    <source>
        <dbReference type="Pfam" id="PF25023"/>
    </source>
</evidence>
<feature type="region of interest" description="Disordered" evidence="2">
    <location>
        <begin position="175"/>
        <end position="196"/>
    </location>
</feature>
<name>A0ABU5ZNQ1_9BACL</name>
<dbReference type="NCBIfam" id="TIGR01643">
    <property type="entry name" value="YD_repeat_2x"/>
    <property type="match status" value="1"/>
</dbReference>
<evidence type="ECO:0000313" key="4">
    <source>
        <dbReference type="EMBL" id="MEB3104123.1"/>
    </source>
</evidence>
<keyword evidence="5" id="KW-1185">Reference proteome</keyword>
<organism evidence="4 5">
    <name type="scientific">Ferviditalea candida</name>
    <dbReference type="NCBI Taxonomy" id="3108399"/>
    <lineage>
        <taxon>Bacteria</taxon>
        <taxon>Bacillati</taxon>
        <taxon>Bacillota</taxon>
        <taxon>Bacilli</taxon>
        <taxon>Bacillales</taxon>
        <taxon>Paenibacillaceae</taxon>
        <taxon>Ferviditalea</taxon>
    </lineage>
</organism>
<feature type="non-terminal residue" evidence="4">
    <location>
        <position position="196"/>
    </location>
</feature>
<comment type="caution">
    <text evidence="4">The sequence shown here is derived from an EMBL/GenBank/DDBJ whole genome shotgun (WGS) entry which is preliminary data.</text>
</comment>
<feature type="domain" description="Teneurin-like YD-shell" evidence="3">
    <location>
        <begin position="6"/>
        <end position="151"/>
    </location>
</feature>
<protein>
    <recommendedName>
        <fullName evidence="3">Teneurin-like YD-shell domain-containing protein</fullName>
    </recommendedName>
</protein>
<dbReference type="Proteomes" id="UP001310386">
    <property type="component" value="Unassembled WGS sequence"/>
</dbReference>
<dbReference type="Gene3D" id="2.180.10.10">
    <property type="entry name" value="RHS repeat-associated core"/>
    <property type="match status" value="1"/>
</dbReference>
<evidence type="ECO:0000256" key="1">
    <source>
        <dbReference type="ARBA" id="ARBA00022737"/>
    </source>
</evidence>
<evidence type="ECO:0000313" key="5">
    <source>
        <dbReference type="Proteomes" id="UP001310386"/>
    </source>
</evidence>
<dbReference type="Pfam" id="PF25023">
    <property type="entry name" value="TEN_YD-shell"/>
    <property type="match status" value="1"/>
</dbReference>
<dbReference type="InterPro" id="IPR006530">
    <property type="entry name" value="YD"/>
</dbReference>
<keyword evidence="1" id="KW-0677">Repeat</keyword>